<dbReference type="PANTHER" id="PTHR36844:SF1">
    <property type="entry name" value="PROTEASE PRSW"/>
    <property type="match status" value="1"/>
</dbReference>
<dbReference type="GO" id="GO:0008233">
    <property type="term" value="F:peptidase activity"/>
    <property type="evidence" value="ECO:0007669"/>
    <property type="project" value="InterPro"/>
</dbReference>
<feature type="transmembrane region" description="Helical" evidence="1">
    <location>
        <begin position="200"/>
        <end position="220"/>
    </location>
</feature>
<feature type="transmembrane region" description="Helical" evidence="1">
    <location>
        <begin position="259"/>
        <end position="280"/>
    </location>
</feature>
<feature type="transmembrane region" description="Helical" evidence="1">
    <location>
        <begin position="122"/>
        <end position="149"/>
    </location>
</feature>
<dbReference type="PANTHER" id="PTHR36844">
    <property type="entry name" value="PROTEASE PRSW"/>
    <property type="match status" value="1"/>
</dbReference>
<dbReference type="Proteomes" id="UP000013167">
    <property type="component" value="Unassembled WGS sequence"/>
</dbReference>
<dbReference type="EMBL" id="CAIZ01000155">
    <property type="protein sequence ID" value="CCH71177.1"/>
    <property type="molecule type" value="Genomic_DNA"/>
</dbReference>
<feature type="transmembrane region" description="Helical" evidence="1">
    <location>
        <begin position="24"/>
        <end position="47"/>
    </location>
</feature>
<keyword evidence="3" id="KW-1185">Reference proteome</keyword>
<comment type="caution">
    <text evidence="2">The sequence shown here is derived from an EMBL/GenBank/DDBJ whole genome shotgun (WGS) entry which is preliminary data.</text>
</comment>
<gene>
    <name evidence="2" type="ORF">BN10_820013</name>
</gene>
<dbReference type="AlphaFoldDB" id="N0E2S7"/>
<dbReference type="HOGENOM" id="CLU_029195_1_0_11"/>
<sequence>MTAPALERAHGVHRSSGRRLVRTWVVTGVFAVGALALALLVSTYMGAAFGVQAALLALLVSAVPLLIVIPTFIWLDRFEAEPTRYLVAAFLWGALAAAVIAATINTSAMAVIQATVSESDALLATAVLVAPFVEEAAKGVFVLFVWWFLRREFDGLIDGMVYAGVVAAGFAFTENIQYLAQAWNDGGRDLFTATFISRGLMSPFAHPMFTVMTGIGIGIASHSRSWVTKIGAPLLGYLVAVLTHALWNLAAITSGQGMFVVYLLIEVPIFLAWVALVLWARRREGNLIGMFLRPYADAGWLSPAEVWMLSNMGRRREARAWARANTGRIGLSSMRAFQDTASDLALLRRRMIAGAADGESLQTERDLLDRLVRSRRAFVGRALP</sequence>
<evidence type="ECO:0000313" key="3">
    <source>
        <dbReference type="Proteomes" id="UP000013167"/>
    </source>
</evidence>
<keyword evidence="1" id="KW-0812">Transmembrane</keyword>
<reference evidence="2 3" key="1">
    <citation type="journal article" date="2013" name="ISME J.">
        <title>A metabolic model for members of the genus Tetrasphaera involved in enhanced biological phosphorus removal.</title>
        <authorList>
            <person name="Kristiansen R."/>
            <person name="Nguyen H.T.T."/>
            <person name="Saunders A.M."/>
            <person name="Nielsen J.L."/>
            <person name="Wimmer R."/>
            <person name="Le V.Q."/>
            <person name="McIlroy S.J."/>
            <person name="Petrovski S."/>
            <person name="Seviour R.J."/>
            <person name="Calteau A."/>
            <person name="Nielsen K.L."/>
            <person name="Nielsen P.H."/>
        </authorList>
    </citation>
    <scope>NUCLEOTIDE SEQUENCE [LARGE SCALE GENOMIC DNA]</scope>
    <source>
        <strain evidence="2 3">Lp2</strain>
    </source>
</reference>
<protein>
    <submittedName>
        <fullName evidence="2">Putative membrane protein</fullName>
    </submittedName>
</protein>
<feature type="transmembrane region" description="Helical" evidence="1">
    <location>
        <begin position="53"/>
        <end position="75"/>
    </location>
</feature>
<name>N0E2S7_9MICO</name>
<proteinExistence type="predicted"/>
<feature type="transmembrane region" description="Helical" evidence="1">
    <location>
        <begin position="232"/>
        <end position="253"/>
    </location>
</feature>
<accession>N0E2S7</accession>
<dbReference type="InterPro" id="IPR026898">
    <property type="entry name" value="PrsW"/>
</dbReference>
<dbReference type="STRING" id="1193181.BN10_820013"/>
<dbReference type="eggNOG" id="COG2339">
    <property type="taxonomic scope" value="Bacteria"/>
</dbReference>
<dbReference type="RefSeq" id="WP_010851008.1">
    <property type="nucleotide sequence ID" value="NZ_HF570956.1"/>
</dbReference>
<organism evidence="2 3">
    <name type="scientific">Phycicoccus elongatus Lp2</name>
    <dbReference type="NCBI Taxonomy" id="1193181"/>
    <lineage>
        <taxon>Bacteria</taxon>
        <taxon>Bacillati</taxon>
        <taxon>Actinomycetota</taxon>
        <taxon>Actinomycetes</taxon>
        <taxon>Micrococcales</taxon>
        <taxon>Intrasporangiaceae</taxon>
        <taxon>Phycicoccus</taxon>
    </lineage>
</organism>
<feature type="transmembrane region" description="Helical" evidence="1">
    <location>
        <begin position="161"/>
        <end position="180"/>
    </location>
</feature>
<feature type="transmembrane region" description="Helical" evidence="1">
    <location>
        <begin position="87"/>
        <end position="116"/>
    </location>
</feature>
<keyword evidence="1" id="KW-1133">Transmembrane helix</keyword>
<evidence type="ECO:0000313" key="2">
    <source>
        <dbReference type="EMBL" id="CCH71177.1"/>
    </source>
</evidence>
<evidence type="ECO:0000256" key="1">
    <source>
        <dbReference type="SAM" id="Phobius"/>
    </source>
</evidence>
<keyword evidence="1" id="KW-0472">Membrane</keyword>
<dbReference type="Pfam" id="PF13367">
    <property type="entry name" value="PrsW-protease"/>
    <property type="match status" value="1"/>
</dbReference>
<dbReference type="OrthoDB" id="9785431at2"/>